<feature type="transmembrane region" description="Helical" evidence="7">
    <location>
        <begin position="25"/>
        <end position="47"/>
    </location>
</feature>
<dbReference type="Pfam" id="PF09335">
    <property type="entry name" value="VTT_dom"/>
    <property type="match status" value="1"/>
</dbReference>
<evidence type="ECO:0000313" key="9">
    <source>
        <dbReference type="EMBL" id="AVR44577.1"/>
    </source>
</evidence>
<gene>
    <name evidence="9" type="ORF">C7S20_04465</name>
</gene>
<dbReference type="NCBIfam" id="NF008102">
    <property type="entry name" value="PRK10847.1"/>
    <property type="match status" value="1"/>
</dbReference>
<comment type="similarity">
    <text evidence="2 7">Belongs to the DedA family.</text>
</comment>
<feature type="transmembrane region" description="Helical" evidence="7">
    <location>
        <begin position="73"/>
        <end position="96"/>
    </location>
</feature>
<keyword evidence="6 7" id="KW-0472">Membrane</keyword>
<feature type="transmembrane region" description="Helical" evidence="7">
    <location>
        <begin position="165"/>
        <end position="184"/>
    </location>
</feature>
<evidence type="ECO:0000259" key="8">
    <source>
        <dbReference type="Pfam" id="PF09335"/>
    </source>
</evidence>
<dbReference type="Proteomes" id="UP000241507">
    <property type="component" value="Chromosome"/>
</dbReference>
<evidence type="ECO:0000256" key="6">
    <source>
        <dbReference type="ARBA" id="ARBA00023136"/>
    </source>
</evidence>
<keyword evidence="5 7" id="KW-1133">Transmembrane helix</keyword>
<dbReference type="OrthoDB" id="9813426at2"/>
<name>A0A2R3Z2V0_9FLAO</name>
<evidence type="ECO:0000256" key="1">
    <source>
        <dbReference type="ARBA" id="ARBA00004651"/>
    </source>
</evidence>
<proteinExistence type="inferred from homology"/>
<evidence type="ECO:0000313" key="10">
    <source>
        <dbReference type="Proteomes" id="UP000241507"/>
    </source>
</evidence>
<evidence type="ECO:0000256" key="5">
    <source>
        <dbReference type="ARBA" id="ARBA00022989"/>
    </source>
</evidence>
<organism evidence="9 10">
    <name type="scientific">Christiangramia fulva</name>
    <dbReference type="NCBI Taxonomy" id="2126553"/>
    <lineage>
        <taxon>Bacteria</taxon>
        <taxon>Pseudomonadati</taxon>
        <taxon>Bacteroidota</taxon>
        <taxon>Flavobacteriia</taxon>
        <taxon>Flavobacteriales</taxon>
        <taxon>Flavobacteriaceae</taxon>
        <taxon>Christiangramia</taxon>
    </lineage>
</organism>
<sequence>MLNSVIDFLLNLDSHLFTMIMNYGIWVYAILFGFIFIETGLVIMPFLPGDSLLFTAGTFCAGVQNDSGETAQLSLAVILIAMAAAAILGDSLNYYLGSTVGLRVLGWKVFGKQLVSQKNIDKTHDFYAKHGSKTIIIARFVPIIRTFAPFVAGVGDMHFKKFIRYNVIGGTGWVVLLVFLGYFFGNLSFVKQNFEIVLLGIIILSLIPVAVEFIRNKRKKRKQRKE</sequence>
<reference evidence="10" key="1">
    <citation type="submission" date="2018-03" db="EMBL/GenBank/DDBJ databases">
        <title>Gramella fulva sp. nov., isolated from a dry surface of tidal flat.</title>
        <authorList>
            <person name="Hwang S.H."/>
            <person name="Hwang W.M."/>
            <person name="Kang K."/>
            <person name="Ahn T.-Y."/>
        </authorList>
    </citation>
    <scope>NUCLEOTIDE SEQUENCE [LARGE SCALE GENOMIC DNA]</scope>
    <source>
        <strain evidence="10">SH35</strain>
    </source>
</reference>
<dbReference type="EMBL" id="CP028136">
    <property type="protein sequence ID" value="AVR44577.1"/>
    <property type="molecule type" value="Genomic_DNA"/>
</dbReference>
<dbReference type="InterPro" id="IPR058127">
    <property type="entry name" value="DedA"/>
</dbReference>
<dbReference type="InterPro" id="IPR032818">
    <property type="entry name" value="DedA-like"/>
</dbReference>
<feature type="domain" description="VTT" evidence="8">
    <location>
        <begin position="48"/>
        <end position="182"/>
    </location>
</feature>
<evidence type="ECO:0000256" key="4">
    <source>
        <dbReference type="ARBA" id="ARBA00022692"/>
    </source>
</evidence>
<dbReference type="GO" id="GO:0005886">
    <property type="term" value="C:plasma membrane"/>
    <property type="evidence" value="ECO:0007669"/>
    <property type="project" value="UniProtKB-SubCell"/>
</dbReference>
<evidence type="ECO:0000256" key="7">
    <source>
        <dbReference type="RuleBase" id="RU367016"/>
    </source>
</evidence>
<evidence type="ECO:0000256" key="3">
    <source>
        <dbReference type="ARBA" id="ARBA00022475"/>
    </source>
</evidence>
<accession>A0A2R3Z2V0</accession>
<keyword evidence="4 7" id="KW-0812">Transmembrane</keyword>
<feature type="transmembrane region" description="Helical" evidence="7">
    <location>
        <begin position="196"/>
        <end position="214"/>
    </location>
</feature>
<dbReference type="AlphaFoldDB" id="A0A2R3Z2V0"/>
<dbReference type="PANTHER" id="PTHR30353">
    <property type="entry name" value="INNER MEMBRANE PROTEIN DEDA-RELATED"/>
    <property type="match status" value="1"/>
</dbReference>
<keyword evidence="3 7" id="KW-1003">Cell membrane</keyword>
<comment type="subcellular location">
    <subcellularLocation>
        <location evidence="1 7">Cell membrane</location>
        <topology evidence="1 7">Multi-pass membrane protein</topology>
    </subcellularLocation>
</comment>
<evidence type="ECO:0000256" key="2">
    <source>
        <dbReference type="ARBA" id="ARBA00010792"/>
    </source>
</evidence>
<keyword evidence="10" id="KW-1185">Reference proteome</keyword>
<dbReference type="KEGG" id="grs:C7S20_04465"/>
<protein>
    <submittedName>
        <fullName evidence="9">DedA family protein</fullName>
    </submittedName>
</protein>
<dbReference type="PANTHER" id="PTHR30353:SF0">
    <property type="entry name" value="TRANSMEMBRANE PROTEIN"/>
    <property type="match status" value="1"/>
</dbReference>
<dbReference type="InterPro" id="IPR032816">
    <property type="entry name" value="VTT_dom"/>
</dbReference>